<feature type="region of interest" description="Disordered" evidence="8">
    <location>
        <begin position="30"/>
        <end position="56"/>
    </location>
</feature>
<evidence type="ECO:0000256" key="6">
    <source>
        <dbReference type="ARBA" id="ARBA00030036"/>
    </source>
</evidence>
<evidence type="ECO:0000256" key="8">
    <source>
        <dbReference type="SAM" id="MobiDB-lite"/>
    </source>
</evidence>
<comment type="similarity">
    <text evidence="2">Belongs to the ATPase inhibitor family.</text>
</comment>
<dbReference type="EnsemblMetazoa" id="XM_014405455.2">
    <property type="protein sequence ID" value="XP_014260941.1"/>
    <property type="gene ID" value="LOC106673363"/>
</dbReference>
<dbReference type="PANTHER" id="PTHR48417:SF1">
    <property type="entry name" value="ATP SYNTHASE F1 SUBUNIT EPSILON"/>
    <property type="match status" value="1"/>
</dbReference>
<keyword evidence="5" id="KW-0496">Mitochondrion</keyword>
<dbReference type="InterPro" id="IPR007648">
    <property type="entry name" value="ATPase_inhibitor_mt"/>
</dbReference>
<evidence type="ECO:0000256" key="4">
    <source>
        <dbReference type="ARBA" id="ARBA00023054"/>
    </source>
</evidence>
<dbReference type="GO" id="GO:0042030">
    <property type="term" value="F:ATPase inhibitor activity"/>
    <property type="evidence" value="ECO:0007669"/>
    <property type="project" value="InterPro"/>
</dbReference>
<evidence type="ECO:0000256" key="7">
    <source>
        <dbReference type="SAM" id="Coils"/>
    </source>
</evidence>
<protein>
    <recommendedName>
        <fullName evidence="6">ATP synthase F1 subunit epsilon</fullName>
    </recommendedName>
</protein>
<dbReference type="Proteomes" id="UP000494040">
    <property type="component" value="Unassembled WGS sequence"/>
</dbReference>
<comment type="subcellular location">
    <subcellularLocation>
        <location evidence="1">Mitochondrion</location>
    </subcellularLocation>
</comment>
<dbReference type="RefSeq" id="XP_014260941.1">
    <property type="nucleotide sequence ID" value="XM_014405455.2"/>
</dbReference>
<name>A0A8I6S920_CIMLE</name>
<dbReference type="Pfam" id="PF04568">
    <property type="entry name" value="IATP"/>
    <property type="match status" value="1"/>
</dbReference>
<dbReference type="KEGG" id="clec:106673363"/>
<evidence type="ECO:0000313" key="10">
    <source>
        <dbReference type="Proteomes" id="UP000494040"/>
    </source>
</evidence>
<dbReference type="AlphaFoldDB" id="A0A8I6S920"/>
<evidence type="ECO:0000313" key="9">
    <source>
        <dbReference type="EnsemblMetazoa" id="XP_014260941.1"/>
    </source>
</evidence>
<dbReference type="GO" id="GO:0005739">
    <property type="term" value="C:mitochondrion"/>
    <property type="evidence" value="ECO:0007669"/>
    <property type="project" value="UniProtKB-SubCell"/>
</dbReference>
<evidence type="ECO:0000256" key="2">
    <source>
        <dbReference type="ARBA" id="ARBA00010901"/>
    </source>
</evidence>
<feature type="compositionally biased region" description="Gly residues" evidence="8">
    <location>
        <begin position="30"/>
        <end position="43"/>
    </location>
</feature>
<keyword evidence="10" id="KW-1185">Reference proteome</keyword>
<reference evidence="9" key="1">
    <citation type="submission" date="2022-01" db="UniProtKB">
        <authorList>
            <consortium name="EnsemblMetazoa"/>
        </authorList>
    </citation>
    <scope>IDENTIFICATION</scope>
</reference>
<dbReference type="PANTHER" id="PTHR48417">
    <property type="entry name" value="ATP SYNTHASE F1 SUBUNIT EPSILON"/>
    <property type="match status" value="1"/>
</dbReference>
<dbReference type="SUPFAM" id="SSF64602">
    <property type="entry name" value="F1 ATPase inhibitor, IF1, C-terminal domain"/>
    <property type="match status" value="1"/>
</dbReference>
<sequence>MSSAQHSAGKLLKGISSLRDLRFMSQLGDLGSGAGKGGGGGGAIRSAGGSLGKKEAAHEEEYFYKQQKQQLEKLKNALDSEITFHEEQVKRHQEAIDRCKNQMGNLEKK</sequence>
<keyword evidence="4 7" id="KW-0175">Coiled coil</keyword>
<proteinExistence type="inferred from homology"/>
<dbReference type="OMA" id="QEVDHHK"/>
<dbReference type="OrthoDB" id="10045676at2759"/>
<accession>A0A8I6S920</accession>
<evidence type="ECO:0000256" key="1">
    <source>
        <dbReference type="ARBA" id="ARBA00004173"/>
    </source>
</evidence>
<dbReference type="FunFam" id="1.20.5.500:FF:000007">
    <property type="entry name" value="ATPase inhibitor, putative"/>
    <property type="match status" value="1"/>
</dbReference>
<dbReference type="Gene3D" id="1.20.5.500">
    <property type="entry name" value="Single helix bin"/>
    <property type="match status" value="1"/>
</dbReference>
<organism evidence="9 10">
    <name type="scientific">Cimex lectularius</name>
    <name type="common">Bed bug</name>
    <name type="synonym">Acanthia lectularia</name>
    <dbReference type="NCBI Taxonomy" id="79782"/>
    <lineage>
        <taxon>Eukaryota</taxon>
        <taxon>Metazoa</taxon>
        <taxon>Ecdysozoa</taxon>
        <taxon>Arthropoda</taxon>
        <taxon>Hexapoda</taxon>
        <taxon>Insecta</taxon>
        <taxon>Pterygota</taxon>
        <taxon>Neoptera</taxon>
        <taxon>Paraneoptera</taxon>
        <taxon>Hemiptera</taxon>
        <taxon>Heteroptera</taxon>
        <taxon>Panheteroptera</taxon>
        <taxon>Cimicomorpha</taxon>
        <taxon>Cimicidae</taxon>
        <taxon>Cimex</taxon>
    </lineage>
</organism>
<feature type="coiled-coil region" evidence="7">
    <location>
        <begin position="68"/>
        <end position="109"/>
    </location>
</feature>
<keyword evidence="3" id="KW-0809">Transit peptide</keyword>
<evidence type="ECO:0000256" key="5">
    <source>
        <dbReference type="ARBA" id="ARBA00023128"/>
    </source>
</evidence>
<evidence type="ECO:0000256" key="3">
    <source>
        <dbReference type="ARBA" id="ARBA00022946"/>
    </source>
</evidence>
<dbReference type="GeneID" id="106673363"/>